<sequence>MAAAAAGAPASDDDDDPAGNEGQEPASVPENEILVIGTSLKGEVDVPQKAVQTFDEEDIAAYGVSSIGELIDAIAPQTGSGRGRGNGRPVILLSGQRISSFREMRQIPPEAIRRMQILPEEVALRFGYPPNQRVVNIILKDKFSAVTADGEYNLPTRGGYSNYEAQAGLFRIDGPSRSNLSAKITESSLLTEAERDITPNPAEARTVASDPDPARYRSLSDASREIVINGTSTRALGEGGLDGSITVNGSYTRTDTRGLQGLDAVTLSDGTDTAYRTLADPRTTRTGTDLAEAGAGYARQFGAWQFNVTADGSYSDSTTRTDRRRNLSALQDAAAAGELAVAGPLPELAGAGTDSARIRNLSLDSLATLTGKPFRMPAGDAQLTAKAGYSFSRSLSNDTRTDLDPLRLTRGDVQGGLNLALPLTSKRYGVLGGVGDLSLNLSGGLDRLSDFGTLFDWSAGFTWSPTSTLTFQASYIVDQAAPTLAQLGAPQVVSNGVTVYDFVQGRSALVSVITGGNPDLVKEKRRDIKLSATWDLPLFDRSNLLVEYFRNRSSDVSESFPLLTPAVEAAFPDRVTRAADGTLIAIDRRAVTFDAIASSSIRWGFNIGGKLGNSGGDEGRGGRGGRMEGGGGFGGGPGGGPGRGGRGSRWNLSVYHTWTISDRVRIAPGTPWLDQLVGEALTAGGVPRHEIEMEGGLFANGLGARLKGTWSAPSRVDGSGAPGSSDLRFGSTFDLGLRLFVDFDRRASLIEKMPFLKGARLSFTVDNLLDSRQRVTDETGATPYAYQRAFREPQGRVIGIDLRKMF</sequence>
<dbReference type="GO" id="GO:0044718">
    <property type="term" value="P:siderophore transmembrane transport"/>
    <property type="evidence" value="ECO:0007669"/>
    <property type="project" value="TreeGrafter"/>
</dbReference>
<dbReference type="EMBL" id="BMZA01000002">
    <property type="protein sequence ID" value="GGY96816.1"/>
    <property type="molecule type" value="Genomic_DNA"/>
</dbReference>
<evidence type="ECO:0000256" key="7">
    <source>
        <dbReference type="SAM" id="MobiDB-lite"/>
    </source>
</evidence>
<organism evidence="8 9">
    <name type="scientific">Novosphingobium colocasiae</name>
    <dbReference type="NCBI Taxonomy" id="1256513"/>
    <lineage>
        <taxon>Bacteria</taxon>
        <taxon>Pseudomonadati</taxon>
        <taxon>Pseudomonadota</taxon>
        <taxon>Alphaproteobacteria</taxon>
        <taxon>Sphingomonadales</taxon>
        <taxon>Sphingomonadaceae</taxon>
        <taxon>Novosphingobium</taxon>
    </lineage>
</organism>
<comment type="caution">
    <text evidence="8">The sequence shown here is derived from an EMBL/GenBank/DDBJ whole genome shotgun (WGS) entry which is preliminary data.</text>
</comment>
<evidence type="ECO:0000256" key="1">
    <source>
        <dbReference type="ARBA" id="ARBA00004571"/>
    </source>
</evidence>
<comment type="subcellular location">
    <subcellularLocation>
        <location evidence="1">Cell outer membrane</location>
        <topology evidence="1">Multi-pass membrane protein</topology>
    </subcellularLocation>
</comment>
<keyword evidence="3" id="KW-1134">Transmembrane beta strand</keyword>
<protein>
    <submittedName>
        <fullName evidence="8">TonB-dependent receptor</fullName>
    </submittedName>
</protein>
<keyword evidence="2" id="KW-0813">Transport</keyword>
<feature type="region of interest" description="Disordered" evidence="7">
    <location>
        <begin position="612"/>
        <end position="646"/>
    </location>
</feature>
<dbReference type="Gene3D" id="2.40.170.20">
    <property type="entry name" value="TonB-dependent receptor, beta-barrel domain"/>
    <property type="match status" value="1"/>
</dbReference>
<evidence type="ECO:0000256" key="5">
    <source>
        <dbReference type="ARBA" id="ARBA00023136"/>
    </source>
</evidence>
<feature type="region of interest" description="Disordered" evidence="7">
    <location>
        <begin position="1"/>
        <end position="31"/>
    </location>
</feature>
<evidence type="ECO:0000256" key="3">
    <source>
        <dbReference type="ARBA" id="ARBA00022452"/>
    </source>
</evidence>
<dbReference type="Gene3D" id="2.170.130.10">
    <property type="entry name" value="TonB-dependent receptor, plug domain"/>
    <property type="match status" value="1"/>
</dbReference>
<keyword evidence="4" id="KW-0812">Transmembrane</keyword>
<keyword evidence="8" id="KW-0675">Receptor</keyword>
<keyword evidence="9" id="KW-1185">Reference proteome</keyword>
<reference evidence="8" key="2">
    <citation type="submission" date="2020-09" db="EMBL/GenBank/DDBJ databases">
        <authorList>
            <person name="Sun Q."/>
            <person name="Kim S."/>
        </authorList>
    </citation>
    <scope>NUCLEOTIDE SEQUENCE</scope>
    <source>
        <strain evidence="8">KCTC 32255</strain>
    </source>
</reference>
<dbReference type="Proteomes" id="UP000648075">
    <property type="component" value="Unassembled WGS sequence"/>
</dbReference>
<proteinExistence type="predicted"/>
<evidence type="ECO:0000256" key="6">
    <source>
        <dbReference type="ARBA" id="ARBA00023237"/>
    </source>
</evidence>
<evidence type="ECO:0000256" key="2">
    <source>
        <dbReference type="ARBA" id="ARBA00022448"/>
    </source>
</evidence>
<dbReference type="RefSeq" id="WP_189620231.1">
    <property type="nucleotide sequence ID" value="NZ_BMZA01000002.1"/>
</dbReference>
<dbReference type="GO" id="GO:0009279">
    <property type="term" value="C:cell outer membrane"/>
    <property type="evidence" value="ECO:0007669"/>
    <property type="project" value="UniProtKB-SubCell"/>
</dbReference>
<dbReference type="PANTHER" id="PTHR30069">
    <property type="entry name" value="TONB-DEPENDENT OUTER MEMBRANE RECEPTOR"/>
    <property type="match status" value="1"/>
</dbReference>
<feature type="compositionally biased region" description="Low complexity" evidence="7">
    <location>
        <begin position="1"/>
        <end position="10"/>
    </location>
</feature>
<dbReference type="AlphaFoldDB" id="A0A918PBJ0"/>
<dbReference type="GO" id="GO:0015344">
    <property type="term" value="F:siderophore uptake transmembrane transporter activity"/>
    <property type="evidence" value="ECO:0007669"/>
    <property type="project" value="TreeGrafter"/>
</dbReference>
<keyword evidence="5" id="KW-0472">Membrane</keyword>
<reference evidence="8" key="1">
    <citation type="journal article" date="2014" name="Int. J. Syst. Evol. Microbiol.">
        <title>Complete genome sequence of Corynebacterium casei LMG S-19264T (=DSM 44701T), isolated from a smear-ripened cheese.</title>
        <authorList>
            <consortium name="US DOE Joint Genome Institute (JGI-PGF)"/>
            <person name="Walter F."/>
            <person name="Albersmeier A."/>
            <person name="Kalinowski J."/>
            <person name="Ruckert C."/>
        </authorList>
    </citation>
    <scope>NUCLEOTIDE SEQUENCE</scope>
    <source>
        <strain evidence="8">KCTC 32255</strain>
    </source>
</reference>
<evidence type="ECO:0000313" key="8">
    <source>
        <dbReference type="EMBL" id="GGY96816.1"/>
    </source>
</evidence>
<accession>A0A918PBJ0</accession>
<dbReference type="InterPro" id="IPR037066">
    <property type="entry name" value="Plug_dom_sf"/>
</dbReference>
<dbReference type="InterPro" id="IPR039426">
    <property type="entry name" value="TonB-dep_rcpt-like"/>
</dbReference>
<dbReference type="SUPFAM" id="SSF56935">
    <property type="entry name" value="Porins"/>
    <property type="match status" value="1"/>
</dbReference>
<evidence type="ECO:0000313" key="9">
    <source>
        <dbReference type="Proteomes" id="UP000648075"/>
    </source>
</evidence>
<dbReference type="PANTHER" id="PTHR30069:SF39">
    <property type="entry name" value="BLL6183 PROTEIN"/>
    <property type="match status" value="1"/>
</dbReference>
<keyword evidence="6" id="KW-0998">Cell outer membrane</keyword>
<name>A0A918PBJ0_9SPHN</name>
<gene>
    <name evidence="8" type="ORF">GCM10011614_09670</name>
</gene>
<feature type="region of interest" description="Disordered" evidence="7">
    <location>
        <begin position="196"/>
        <end position="216"/>
    </location>
</feature>
<evidence type="ECO:0000256" key="4">
    <source>
        <dbReference type="ARBA" id="ARBA00022692"/>
    </source>
</evidence>
<dbReference type="InterPro" id="IPR036942">
    <property type="entry name" value="Beta-barrel_TonB_sf"/>
</dbReference>